<dbReference type="KEGG" id="mhor:MSHOH_0327"/>
<dbReference type="InterPro" id="IPR006626">
    <property type="entry name" value="PbH1"/>
</dbReference>
<dbReference type="OrthoDB" id="105642at2157"/>
<dbReference type="PATRIC" id="fig|1434110.4.peg.387"/>
<reference evidence="4 5" key="1">
    <citation type="submission" date="2014-07" db="EMBL/GenBank/DDBJ databases">
        <title>Methanogenic archaea and the global carbon cycle.</title>
        <authorList>
            <person name="Henriksen J.R."/>
            <person name="Luke J."/>
            <person name="Reinhart S."/>
            <person name="Benedict M.N."/>
            <person name="Youngblut N.D."/>
            <person name="Metcalf M.E."/>
            <person name="Whitaker R.J."/>
            <person name="Metcalf W.W."/>
        </authorList>
    </citation>
    <scope>NUCLEOTIDE SEQUENCE [LARGE SCALE GENOMIC DNA]</scope>
    <source>
        <strain evidence="4 5">HB-1</strain>
    </source>
</reference>
<keyword evidence="1" id="KW-0677">Repeat</keyword>
<dbReference type="SMART" id="SM00710">
    <property type="entry name" value="PbH1"/>
    <property type="match status" value="9"/>
</dbReference>
<name>A0A0E3WSI7_9EURY</name>
<dbReference type="InterPro" id="IPR012334">
    <property type="entry name" value="Pectin_lyas_fold"/>
</dbReference>
<dbReference type="InterPro" id="IPR051550">
    <property type="entry name" value="SCF-Subunits/Alg-Epimerases"/>
</dbReference>
<dbReference type="EMBL" id="CP009516">
    <property type="protein sequence ID" value="AKB76810.1"/>
    <property type="molecule type" value="Genomic_DNA"/>
</dbReference>
<dbReference type="PANTHER" id="PTHR22990">
    <property type="entry name" value="F-BOX ONLY PROTEIN"/>
    <property type="match status" value="1"/>
</dbReference>
<dbReference type="AlphaFoldDB" id="A0A0E3WSI7"/>
<evidence type="ECO:0000259" key="3">
    <source>
        <dbReference type="Pfam" id="PF08480"/>
    </source>
</evidence>
<sequence>MEEKVQVDRWKNRKKIIISSLTLILLIAIVILFLSAEPSGKVVYVTTNGSGEFNCDGIDDQIEINKALAYVAENPRFKTVHLEGNTTYIISDSILIGSNTVLEGDSTAVIKLEDEADWPVEKPMITQMNSYGNHNIIIRGFEIDGNHDGNAEKERGKGYHNLIYFLDSENIQVYDVYMHDSHGDGLKVTSCSNIQFYNNAVYKLGHDALYVIYSSNIEAWNNRITCRTNSGLRIYNSNQVKFYNNTINSEGEGGAGIQIQKDGSSVIMDDIEIFNNLLYETNAAGIWITGYGSKYSKDTAKDIYIHNNRFYKTGTNQGADWAGGIVLNGFQNTIIENNLFDRCYGAAIAHKRVRAFSAPESGYTTVVKNNIIINTQPSHAAGKGYAIFNKLNNTHSFILENNCLSNNTGGNYLYANSTSDVNVDNGYIEQVSQNEPMRKEFLWSEALLAGTQSS</sequence>
<feature type="transmembrane region" description="Helical" evidence="2">
    <location>
        <begin position="16"/>
        <end position="36"/>
    </location>
</feature>
<keyword evidence="2" id="KW-1133">Transmembrane helix</keyword>
<evidence type="ECO:0000313" key="5">
    <source>
        <dbReference type="Proteomes" id="UP000033101"/>
    </source>
</evidence>
<dbReference type="HOGENOM" id="CLU_012607_1_0_2"/>
<accession>A0A0E3WSI7</accession>
<dbReference type="Proteomes" id="UP000033101">
    <property type="component" value="Chromosome"/>
</dbReference>
<proteinExistence type="predicted"/>
<keyword evidence="2" id="KW-0812">Transmembrane</keyword>
<dbReference type="Pfam" id="PF08480">
    <property type="entry name" value="Disaggr_assoc"/>
    <property type="match status" value="1"/>
</dbReference>
<gene>
    <name evidence="4" type="ORF">MSHOH_0327</name>
</gene>
<organism evidence="4 5">
    <name type="scientific">Methanosarcina horonobensis HB-1 = JCM 15518</name>
    <dbReference type="NCBI Taxonomy" id="1434110"/>
    <lineage>
        <taxon>Archaea</taxon>
        <taxon>Methanobacteriati</taxon>
        <taxon>Methanobacteriota</taxon>
        <taxon>Stenosarchaea group</taxon>
        <taxon>Methanomicrobia</taxon>
        <taxon>Methanosarcinales</taxon>
        <taxon>Methanosarcinaceae</taxon>
        <taxon>Methanosarcina</taxon>
    </lineage>
</organism>
<dbReference type="PANTHER" id="PTHR22990:SF15">
    <property type="entry name" value="F-BOX ONLY PROTEIN 10"/>
    <property type="match status" value="1"/>
</dbReference>
<dbReference type="FunFam" id="2.160.20.10:FF:000069">
    <property type="entry name" value="Uncharacterized protein"/>
    <property type="match status" value="1"/>
</dbReference>
<dbReference type="SUPFAM" id="SSF51126">
    <property type="entry name" value="Pectin lyase-like"/>
    <property type="match status" value="1"/>
</dbReference>
<dbReference type="Gene3D" id="2.160.20.10">
    <property type="entry name" value="Single-stranded right-handed beta-helix, Pectin lyase-like"/>
    <property type="match status" value="1"/>
</dbReference>
<keyword evidence="2" id="KW-0472">Membrane</keyword>
<evidence type="ECO:0000256" key="2">
    <source>
        <dbReference type="SAM" id="Phobius"/>
    </source>
</evidence>
<dbReference type="InterPro" id="IPR011050">
    <property type="entry name" value="Pectin_lyase_fold/virulence"/>
</dbReference>
<feature type="domain" description="Disaggregatase-related" evidence="3">
    <location>
        <begin position="268"/>
        <end position="436"/>
    </location>
</feature>
<evidence type="ECO:0000313" key="4">
    <source>
        <dbReference type="EMBL" id="AKB76810.1"/>
    </source>
</evidence>
<keyword evidence="5" id="KW-1185">Reference proteome</keyword>
<dbReference type="InterPro" id="IPR013687">
    <property type="entry name" value="Disaggr-rel"/>
</dbReference>
<evidence type="ECO:0000256" key="1">
    <source>
        <dbReference type="ARBA" id="ARBA00022737"/>
    </source>
</evidence>
<protein>
    <recommendedName>
        <fullName evidence="3">Disaggregatase-related domain-containing protein</fullName>
    </recommendedName>
</protein>